<keyword evidence="3" id="KW-1185">Reference proteome</keyword>
<organism evidence="2 3">
    <name type="scientific">Portunus trituberculatus</name>
    <name type="common">Swimming crab</name>
    <name type="synonym">Neptunus trituberculatus</name>
    <dbReference type="NCBI Taxonomy" id="210409"/>
    <lineage>
        <taxon>Eukaryota</taxon>
        <taxon>Metazoa</taxon>
        <taxon>Ecdysozoa</taxon>
        <taxon>Arthropoda</taxon>
        <taxon>Crustacea</taxon>
        <taxon>Multicrustacea</taxon>
        <taxon>Malacostraca</taxon>
        <taxon>Eumalacostraca</taxon>
        <taxon>Eucarida</taxon>
        <taxon>Decapoda</taxon>
        <taxon>Pleocyemata</taxon>
        <taxon>Brachyura</taxon>
        <taxon>Eubrachyura</taxon>
        <taxon>Portunoidea</taxon>
        <taxon>Portunidae</taxon>
        <taxon>Portuninae</taxon>
        <taxon>Portunus</taxon>
    </lineage>
</organism>
<feature type="transmembrane region" description="Helical" evidence="1">
    <location>
        <begin position="78"/>
        <end position="101"/>
    </location>
</feature>
<dbReference type="AlphaFoldDB" id="A0A5B7GA94"/>
<dbReference type="EMBL" id="VSRR010013432">
    <property type="protein sequence ID" value="MPC55792.1"/>
    <property type="molecule type" value="Genomic_DNA"/>
</dbReference>
<proteinExistence type="predicted"/>
<keyword evidence="1" id="KW-1133">Transmembrane helix</keyword>
<reference evidence="2 3" key="1">
    <citation type="submission" date="2019-05" db="EMBL/GenBank/DDBJ databases">
        <title>Another draft genome of Portunus trituberculatus and its Hox gene families provides insights of decapod evolution.</title>
        <authorList>
            <person name="Jeong J.-H."/>
            <person name="Song I."/>
            <person name="Kim S."/>
            <person name="Choi T."/>
            <person name="Kim D."/>
            <person name="Ryu S."/>
            <person name="Kim W."/>
        </authorList>
    </citation>
    <scope>NUCLEOTIDE SEQUENCE [LARGE SCALE GENOMIC DNA]</scope>
    <source>
        <tissue evidence="2">Muscle</tissue>
    </source>
</reference>
<accession>A0A5B7GA94</accession>
<dbReference type="Proteomes" id="UP000324222">
    <property type="component" value="Unassembled WGS sequence"/>
</dbReference>
<evidence type="ECO:0000313" key="3">
    <source>
        <dbReference type="Proteomes" id="UP000324222"/>
    </source>
</evidence>
<name>A0A5B7GA94_PORTR</name>
<keyword evidence="1" id="KW-0472">Membrane</keyword>
<evidence type="ECO:0000256" key="1">
    <source>
        <dbReference type="SAM" id="Phobius"/>
    </source>
</evidence>
<keyword evidence="1" id="KW-0812">Transmembrane</keyword>
<sequence>MDVTTTRRGDTRVSEDNSWCLAADYTAEMVDEFMNIVNLNFLTACPPSVRSQFTEFINPSHISSSPPGGFMSTFKGHWITASVHLTITTLHRFLFLFLYFLTYRADRSEAEEIKPEKNANALSQSQFWENEWAGCLPLTNNRLECKPSQIKS</sequence>
<comment type="caution">
    <text evidence="2">The sequence shown here is derived from an EMBL/GenBank/DDBJ whole genome shotgun (WGS) entry which is preliminary data.</text>
</comment>
<evidence type="ECO:0000313" key="2">
    <source>
        <dbReference type="EMBL" id="MPC55792.1"/>
    </source>
</evidence>
<protein>
    <submittedName>
        <fullName evidence="2">Uncharacterized protein</fullName>
    </submittedName>
</protein>
<gene>
    <name evidence="2" type="ORF">E2C01_049736</name>
</gene>